<evidence type="ECO:0000313" key="2">
    <source>
        <dbReference type="EMBL" id="TQV75136.1"/>
    </source>
</evidence>
<name>A0A545TD80_9GAMM</name>
<feature type="signal peptide" evidence="1">
    <location>
        <begin position="1"/>
        <end position="33"/>
    </location>
</feature>
<sequence length="686" mass="77091">MARKVQWQKRLLAGGRNCLLSSIAIMSIPYAQANDLTLKFENANNQSFQTPSDVLEFKVIGSLNTEQFQELVFELNDIDITAMIEFNESAPLVIKFNPIQPLAYGNNQITVTQFKSDGEIEEIGNWQFEVRQSTLYREASFQAQVDLNIDHRIAQRNLMDLPYRTQAQGSSVLATAIKGDDWELTGQMDLLYTSEKEFTARGKSVDMGEFLIAAQTGRFYTQVGHHSLTTNSLIMDSFHRRGISSQVSLGELNSSVSGFMLRTDDITGFQKGLGISQKENRVSGVTWNLAPYEDDPEKLVLSFGWLDGEGNQGGEGVNFSGTNQKGKAWTFAADGNFFERQLRMRIEKASSEFDFDAGGAESALDDDAQSFLVSYHYSSEMKEGDLTPWDWVLGAESLEVGSFFKSLANTHLPADKKLNRIFSTLSKDQWSFDASFGEEENNLDNDSNFSTTEITQWYLTANYAASEAIDENSFWSWLGTPSLSLAISENEIQDLITAQGLDAQDNTTDNLMLAASFSYDTWSWSIGWGEDNFEDFTNFQVDSETESINLDASFLIGESWQLNPSIQWLETESIDIDSQSSNFLYSLSSSFVIVPDKLSGVFQYARNRLDARQHLFYTEDGESENLSAAFSLNLSEANINQMGIDLSLSYERQRLIDNLDSLNNLSSYQMFLNFVLTLPYSAPHNE</sequence>
<accession>A0A545TD80</accession>
<organism evidence="2 3">
    <name type="scientific">Aliikangiella marina</name>
    <dbReference type="NCBI Taxonomy" id="1712262"/>
    <lineage>
        <taxon>Bacteria</taxon>
        <taxon>Pseudomonadati</taxon>
        <taxon>Pseudomonadota</taxon>
        <taxon>Gammaproteobacteria</taxon>
        <taxon>Oceanospirillales</taxon>
        <taxon>Pleioneaceae</taxon>
        <taxon>Aliikangiella</taxon>
    </lineage>
</organism>
<dbReference type="RefSeq" id="WP_142941753.1">
    <property type="nucleotide sequence ID" value="NZ_VIKR01000002.1"/>
</dbReference>
<keyword evidence="3" id="KW-1185">Reference proteome</keyword>
<protein>
    <submittedName>
        <fullName evidence="2">Uncharacterized protein</fullName>
    </submittedName>
</protein>
<keyword evidence="1" id="KW-0732">Signal</keyword>
<reference evidence="2 3" key="1">
    <citation type="submission" date="2019-06" db="EMBL/GenBank/DDBJ databases">
        <title>Draft genome of Aliikangiella marina GYP-15.</title>
        <authorList>
            <person name="Wang G."/>
        </authorList>
    </citation>
    <scope>NUCLEOTIDE SEQUENCE [LARGE SCALE GENOMIC DNA]</scope>
    <source>
        <strain evidence="2 3">GYP-15</strain>
    </source>
</reference>
<dbReference type="AlphaFoldDB" id="A0A545TD80"/>
<gene>
    <name evidence="2" type="ORF">FLL45_09365</name>
</gene>
<dbReference type="EMBL" id="VIKR01000002">
    <property type="protein sequence ID" value="TQV75136.1"/>
    <property type="molecule type" value="Genomic_DNA"/>
</dbReference>
<dbReference type="Proteomes" id="UP000317839">
    <property type="component" value="Unassembled WGS sequence"/>
</dbReference>
<evidence type="ECO:0000256" key="1">
    <source>
        <dbReference type="SAM" id="SignalP"/>
    </source>
</evidence>
<comment type="caution">
    <text evidence="2">The sequence shown here is derived from an EMBL/GenBank/DDBJ whole genome shotgun (WGS) entry which is preliminary data.</text>
</comment>
<dbReference type="OrthoDB" id="5694518at2"/>
<evidence type="ECO:0000313" key="3">
    <source>
        <dbReference type="Proteomes" id="UP000317839"/>
    </source>
</evidence>
<feature type="chain" id="PRO_5021744437" evidence="1">
    <location>
        <begin position="34"/>
        <end position="686"/>
    </location>
</feature>
<proteinExistence type="predicted"/>